<dbReference type="EMBL" id="SELH01000011">
    <property type="protein sequence ID" value="TWP30664.1"/>
    <property type="molecule type" value="Genomic_DNA"/>
</dbReference>
<comment type="caution">
    <text evidence="1">The sequence shown here is derived from an EMBL/GenBank/DDBJ whole genome shotgun (WGS) entry which is preliminary data.</text>
</comment>
<evidence type="ECO:0000313" key="1">
    <source>
        <dbReference type="EMBL" id="TWP30664.1"/>
    </source>
</evidence>
<dbReference type="Proteomes" id="UP000319499">
    <property type="component" value="Unassembled WGS sequence"/>
</dbReference>
<sequence>MSLFISFIFAVQACVDDDVCDKQVTPNLTIAFVDSIFKPLTLDSLYVDKLSSDGKLLQVGIFSKVDSIRVPLNSFSNETKFYFYTNKNADSLQKDILAVTYNTSQSFVSKACGFKVSYNDVKYQLLQTYKIKNLSPITNKIENESKDLYITY</sequence>
<dbReference type="RefSeq" id="WP_146291351.1">
    <property type="nucleotide sequence ID" value="NZ_SELH01000011.1"/>
</dbReference>
<dbReference type="InterPro" id="IPR045607">
    <property type="entry name" value="DUF6452"/>
</dbReference>
<evidence type="ECO:0000313" key="2">
    <source>
        <dbReference type="Proteomes" id="UP000319499"/>
    </source>
</evidence>
<dbReference type="OrthoDB" id="663527at2"/>
<proteinExistence type="predicted"/>
<dbReference type="Pfam" id="PF20050">
    <property type="entry name" value="DUF6452"/>
    <property type="match status" value="1"/>
</dbReference>
<gene>
    <name evidence="1" type="ORF">ETU09_01290</name>
</gene>
<protein>
    <submittedName>
        <fullName evidence="1">Uncharacterized protein</fullName>
    </submittedName>
</protein>
<reference evidence="1 2" key="1">
    <citation type="submission" date="2019-02" db="EMBL/GenBank/DDBJ databases">
        <title>Apibacter muscae sp. nov.: a novel member of the house fly microbiota.</title>
        <authorList>
            <person name="Park R."/>
        </authorList>
    </citation>
    <scope>NUCLEOTIDE SEQUENCE [LARGE SCALE GENOMIC DNA]</scope>
    <source>
        <strain evidence="1 2">AL1</strain>
    </source>
</reference>
<keyword evidence="2" id="KW-1185">Reference proteome</keyword>
<organism evidence="1 2">
    <name type="scientific">Apibacter muscae</name>
    <dbReference type="NCBI Taxonomy" id="2509004"/>
    <lineage>
        <taxon>Bacteria</taxon>
        <taxon>Pseudomonadati</taxon>
        <taxon>Bacteroidota</taxon>
        <taxon>Flavobacteriia</taxon>
        <taxon>Flavobacteriales</taxon>
        <taxon>Weeksellaceae</taxon>
        <taxon>Apibacter</taxon>
    </lineage>
</organism>
<dbReference type="AlphaFoldDB" id="A0A563DLI1"/>
<name>A0A563DLI1_9FLAO</name>
<accession>A0A563DLI1</accession>